<dbReference type="InterPro" id="IPR057326">
    <property type="entry name" value="KR_dom"/>
</dbReference>
<dbReference type="EMBL" id="JBFALK010000013">
    <property type="protein sequence ID" value="MEV0971615.1"/>
    <property type="molecule type" value="Genomic_DNA"/>
</dbReference>
<dbReference type="InterPro" id="IPR020904">
    <property type="entry name" value="Sc_DH/Rdtase_CS"/>
</dbReference>
<dbReference type="RefSeq" id="WP_358136039.1">
    <property type="nucleotide sequence ID" value="NZ_JBFALK010000013.1"/>
</dbReference>
<protein>
    <submittedName>
        <fullName evidence="5">SDR family oxidoreductase</fullName>
    </submittedName>
</protein>
<evidence type="ECO:0000256" key="1">
    <source>
        <dbReference type="ARBA" id="ARBA00006484"/>
    </source>
</evidence>
<evidence type="ECO:0000256" key="2">
    <source>
        <dbReference type="ARBA" id="ARBA00023002"/>
    </source>
</evidence>
<dbReference type="NCBIfam" id="NF005495">
    <property type="entry name" value="PRK07109.1"/>
    <property type="match status" value="1"/>
</dbReference>
<dbReference type="Gene3D" id="3.40.50.720">
    <property type="entry name" value="NAD(P)-binding Rossmann-like Domain"/>
    <property type="match status" value="1"/>
</dbReference>
<organism evidence="5 6">
    <name type="scientific">Microtetraspora glauca</name>
    <dbReference type="NCBI Taxonomy" id="1996"/>
    <lineage>
        <taxon>Bacteria</taxon>
        <taxon>Bacillati</taxon>
        <taxon>Actinomycetota</taxon>
        <taxon>Actinomycetes</taxon>
        <taxon>Streptosporangiales</taxon>
        <taxon>Streptosporangiaceae</taxon>
        <taxon>Microtetraspora</taxon>
    </lineage>
</organism>
<evidence type="ECO:0000313" key="6">
    <source>
        <dbReference type="Proteomes" id="UP001551675"/>
    </source>
</evidence>
<dbReference type="PRINTS" id="PR00081">
    <property type="entry name" value="GDHRDH"/>
</dbReference>
<dbReference type="Pfam" id="PF00106">
    <property type="entry name" value="adh_short"/>
    <property type="match status" value="1"/>
</dbReference>
<dbReference type="InterPro" id="IPR036291">
    <property type="entry name" value="NAD(P)-bd_dom_sf"/>
</dbReference>
<dbReference type="PANTHER" id="PTHR44196">
    <property type="entry name" value="DEHYDROGENASE/REDUCTASE SDR FAMILY MEMBER 7B"/>
    <property type="match status" value="1"/>
</dbReference>
<dbReference type="PROSITE" id="PS00061">
    <property type="entry name" value="ADH_SHORT"/>
    <property type="match status" value="1"/>
</dbReference>
<name>A0ABV3GIZ7_MICGL</name>
<accession>A0ABV3GIZ7</accession>
<sequence>MARRRSRVVVVTGASAGVGRATARAFGARGDSVALLARGEAGLAAAAEEVEAAGGRAMVIPVDVADHREVEDAARRVEEELGPIDVWVNVAFVGVFAPFNQISPDEFRRVTEVTYLGYVFGTRAALDRMLPRNHGTIVQVGSALAYRAIPLQSGYCGAKHAIKGFTESLRCELLHRRSAVHVTMVQLPAMNTPQFDWVLSRLPHRPQPVPPIYQPEVAARTVVFAAGHPRRKEFWVGASTAVTLLANKVAPALIDRYLGRTGFSSQQTDEPYDPGGPVNLWEAADGKDGHDFGAHGRFDSRARATSAEAWLSRHREAVTVAALGAGLVAGALTALVRTRAGGRVTG</sequence>
<dbReference type="Proteomes" id="UP001551675">
    <property type="component" value="Unassembled WGS sequence"/>
</dbReference>
<evidence type="ECO:0000259" key="4">
    <source>
        <dbReference type="SMART" id="SM00822"/>
    </source>
</evidence>
<dbReference type="SMART" id="SM00822">
    <property type="entry name" value="PKS_KR"/>
    <property type="match status" value="1"/>
</dbReference>
<dbReference type="PRINTS" id="PR00080">
    <property type="entry name" value="SDRFAMILY"/>
</dbReference>
<reference evidence="5 6" key="1">
    <citation type="submission" date="2024-06" db="EMBL/GenBank/DDBJ databases">
        <title>The Natural Products Discovery Center: Release of the First 8490 Sequenced Strains for Exploring Actinobacteria Biosynthetic Diversity.</title>
        <authorList>
            <person name="Kalkreuter E."/>
            <person name="Kautsar S.A."/>
            <person name="Yang D."/>
            <person name="Bader C.D."/>
            <person name="Teijaro C.N."/>
            <person name="Fluegel L."/>
            <person name="Davis C.M."/>
            <person name="Simpson J.R."/>
            <person name="Lauterbach L."/>
            <person name="Steele A.D."/>
            <person name="Gui C."/>
            <person name="Meng S."/>
            <person name="Li G."/>
            <person name="Viehrig K."/>
            <person name="Ye F."/>
            <person name="Su P."/>
            <person name="Kiefer A.F."/>
            <person name="Nichols A."/>
            <person name="Cepeda A.J."/>
            <person name="Yan W."/>
            <person name="Fan B."/>
            <person name="Jiang Y."/>
            <person name="Adhikari A."/>
            <person name="Zheng C.-J."/>
            <person name="Schuster L."/>
            <person name="Cowan T.M."/>
            <person name="Smanski M.J."/>
            <person name="Chevrette M.G."/>
            <person name="De Carvalho L.P.S."/>
            <person name="Shen B."/>
        </authorList>
    </citation>
    <scope>NUCLEOTIDE SEQUENCE [LARGE SCALE GENOMIC DNA]</scope>
    <source>
        <strain evidence="5 6">NPDC050100</strain>
    </source>
</reference>
<gene>
    <name evidence="5" type="ORF">AB0I59_23625</name>
</gene>
<dbReference type="PANTHER" id="PTHR44196:SF1">
    <property type="entry name" value="DEHYDROGENASE_REDUCTASE SDR FAMILY MEMBER 7B"/>
    <property type="match status" value="1"/>
</dbReference>
<evidence type="ECO:0000313" key="5">
    <source>
        <dbReference type="EMBL" id="MEV0971615.1"/>
    </source>
</evidence>
<keyword evidence="6" id="KW-1185">Reference proteome</keyword>
<keyword evidence="2" id="KW-0560">Oxidoreductase</keyword>
<dbReference type="InterPro" id="IPR002347">
    <property type="entry name" value="SDR_fam"/>
</dbReference>
<feature type="domain" description="Ketoreductase" evidence="4">
    <location>
        <begin position="7"/>
        <end position="190"/>
    </location>
</feature>
<evidence type="ECO:0000256" key="3">
    <source>
        <dbReference type="RuleBase" id="RU000363"/>
    </source>
</evidence>
<dbReference type="SUPFAM" id="SSF51735">
    <property type="entry name" value="NAD(P)-binding Rossmann-fold domains"/>
    <property type="match status" value="1"/>
</dbReference>
<comment type="caution">
    <text evidence="5">The sequence shown here is derived from an EMBL/GenBank/DDBJ whole genome shotgun (WGS) entry which is preliminary data.</text>
</comment>
<proteinExistence type="inferred from homology"/>
<comment type="similarity">
    <text evidence="1 3">Belongs to the short-chain dehydrogenases/reductases (SDR) family.</text>
</comment>